<keyword evidence="1" id="KW-1133">Transmembrane helix</keyword>
<sequence>MGIGGCVLIFAAGAILTFGVDWHLSGVNLNVVGLVLMAAGLLGLCCYVSVLRRRRFSGGHATTVIEDGQRYDAP</sequence>
<dbReference type="InterPro" id="IPR045597">
    <property type="entry name" value="DUF6458"/>
</dbReference>
<feature type="domain" description="DUF6458" evidence="2">
    <location>
        <begin position="1"/>
        <end position="70"/>
    </location>
</feature>
<dbReference type="Pfam" id="PF20059">
    <property type="entry name" value="DUF6458"/>
    <property type="match status" value="1"/>
</dbReference>
<organism evidence="3 4">
    <name type="scientific">Kitasatospora herbaricolor</name>
    <dbReference type="NCBI Taxonomy" id="68217"/>
    <lineage>
        <taxon>Bacteria</taxon>
        <taxon>Bacillati</taxon>
        <taxon>Actinomycetota</taxon>
        <taxon>Actinomycetes</taxon>
        <taxon>Kitasatosporales</taxon>
        <taxon>Streptomycetaceae</taxon>
        <taxon>Kitasatospora</taxon>
    </lineage>
</organism>
<evidence type="ECO:0000313" key="3">
    <source>
        <dbReference type="EMBL" id="WUS54501.1"/>
    </source>
</evidence>
<dbReference type="RefSeq" id="WP_191293462.1">
    <property type="nucleotide sequence ID" value="NZ_CP108460.1"/>
</dbReference>
<keyword evidence="4" id="KW-1185">Reference proteome</keyword>
<accession>A0ABZ1W132</accession>
<keyword evidence="1" id="KW-0812">Transmembrane</keyword>
<protein>
    <submittedName>
        <fullName evidence="3">DUF6458 family protein</fullName>
    </submittedName>
</protein>
<keyword evidence="1" id="KW-0472">Membrane</keyword>
<evidence type="ECO:0000259" key="2">
    <source>
        <dbReference type="Pfam" id="PF20059"/>
    </source>
</evidence>
<dbReference type="EMBL" id="CP108482">
    <property type="protein sequence ID" value="WUS54501.1"/>
    <property type="molecule type" value="Genomic_DNA"/>
</dbReference>
<name>A0ABZ1W132_9ACTN</name>
<evidence type="ECO:0000313" key="4">
    <source>
        <dbReference type="Proteomes" id="UP001432014"/>
    </source>
</evidence>
<gene>
    <name evidence="3" type="ORF">OG469_02655</name>
</gene>
<proteinExistence type="predicted"/>
<evidence type="ECO:0000256" key="1">
    <source>
        <dbReference type="SAM" id="Phobius"/>
    </source>
</evidence>
<feature type="transmembrane region" description="Helical" evidence="1">
    <location>
        <begin position="29"/>
        <end position="50"/>
    </location>
</feature>
<dbReference type="Proteomes" id="UP001432014">
    <property type="component" value="Chromosome"/>
</dbReference>
<reference evidence="3 4" key="1">
    <citation type="submission" date="2022-10" db="EMBL/GenBank/DDBJ databases">
        <title>The complete genomes of actinobacterial strains from the NBC collection.</title>
        <authorList>
            <person name="Joergensen T.S."/>
            <person name="Alvarez Arevalo M."/>
            <person name="Sterndorff E.B."/>
            <person name="Faurdal D."/>
            <person name="Vuksanovic O."/>
            <person name="Mourched A.-S."/>
            <person name="Charusanti P."/>
            <person name="Shaw S."/>
            <person name="Blin K."/>
            <person name="Weber T."/>
        </authorList>
    </citation>
    <scope>NUCLEOTIDE SEQUENCE [LARGE SCALE GENOMIC DNA]</scope>
    <source>
        <strain evidence="3 4">NBC_01247</strain>
    </source>
</reference>